<sequence length="77" mass="9080">MTYFTNWEEFSKAVDRLCITNPTRCRFTTKYSPKEGKILLKFTDNVVCLQYATDQLQDIKRLEKLTATLMRHLVSKS</sequence>
<dbReference type="PIRSF" id="PIRSF017029">
    <property type="entry name" value="Signal_recog_particle_SRP9"/>
    <property type="match status" value="1"/>
</dbReference>
<evidence type="ECO:0000313" key="11">
    <source>
        <dbReference type="EMBL" id="VDN02808.1"/>
    </source>
</evidence>
<evidence type="ECO:0000256" key="1">
    <source>
        <dbReference type="ARBA" id="ARBA00004496"/>
    </source>
</evidence>
<dbReference type="InterPro" id="IPR039432">
    <property type="entry name" value="SRP9_dom"/>
</dbReference>
<keyword evidence="5 9" id="KW-0694">RNA-binding</keyword>
<keyword evidence="6 9" id="KW-0733">Signal recognition particle</keyword>
<dbReference type="WBParaSite" id="TCLT_0000556001-mRNA-1">
    <property type="protein sequence ID" value="TCLT_0000556001-mRNA-1"/>
    <property type="gene ID" value="TCLT_0000556001"/>
</dbReference>
<comment type="function">
    <text evidence="8 9">Component of the signal recognition particle (SRP) complex, a ribonucleoprotein complex that mediates the cotranslational targeting of secretory and membrane proteins to the endoplasmic reticulum (ER). SRP9 together with SRP14 and the Alu portion of the SRP RNA, constitutes the elongation arrest domain of SRP. The complex of SRP9 and SRP14 is required for SRP RNA binding.</text>
</comment>
<dbReference type="InterPro" id="IPR009018">
    <property type="entry name" value="Signal_recog_particle_SRP9/14"/>
</dbReference>
<dbReference type="Gene3D" id="3.30.720.10">
    <property type="entry name" value="Signal recognition particle alu RNA binding heterodimer, srp9/1"/>
    <property type="match status" value="1"/>
</dbReference>
<dbReference type="OrthoDB" id="360923at2759"/>
<dbReference type="InterPro" id="IPR039914">
    <property type="entry name" value="SRP9-like"/>
</dbReference>
<dbReference type="Proteomes" id="UP000276776">
    <property type="component" value="Unassembled WGS sequence"/>
</dbReference>
<dbReference type="STRING" id="103827.A0A0N5CYN0"/>
<evidence type="ECO:0000259" key="10">
    <source>
        <dbReference type="Pfam" id="PF05486"/>
    </source>
</evidence>
<evidence type="ECO:0000256" key="2">
    <source>
        <dbReference type="ARBA" id="ARBA00009193"/>
    </source>
</evidence>
<reference evidence="13" key="1">
    <citation type="submission" date="2017-02" db="UniProtKB">
        <authorList>
            <consortium name="WormBaseParasite"/>
        </authorList>
    </citation>
    <scope>IDENTIFICATION</scope>
</reference>
<keyword evidence="12" id="KW-1185">Reference proteome</keyword>
<evidence type="ECO:0000256" key="7">
    <source>
        <dbReference type="ARBA" id="ARBA00023274"/>
    </source>
</evidence>
<evidence type="ECO:0000256" key="5">
    <source>
        <dbReference type="ARBA" id="ARBA00022884"/>
    </source>
</evidence>
<evidence type="ECO:0000313" key="13">
    <source>
        <dbReference type="WBParaSite" id="TCLT_0000556001-mRNA-1"/>
    </source>
</evidence>
<dbReference type="EMBL" id="UYYF01004346">
    <property type="protein sequence ID" value="VDN02808.1"/>
    <property type="molecule type" value="Genomic_DNA"/>
</dbReference>
<dbReference type="OMA" id="DPMKVRF"/>
<dbReference type="GO" id="GO:0006614">
    <property type="term" value="P:SRP-dependent cotranslational protein targeting to membrane"/>
    <property type="evidence" value="ECO:0007669"/>
    <property type="project" value="InterPro"/>
</dbReference>
<dbReference type="GO" id="GO:0008312">
    <property type="term" value="F:7S RNA binding"/>
    <property type="evidence" value="ECO:0007669"/>
    <property type="project" value="InterPro"/>
</dbReference>
<name>A0A0N5CYN0_THECL</name>
<keyword evidence="4 9" id="KW-0963">Cytoplasm</keyword>
<feature type="domain" description="SRP9" evidence="10">
    <location>
        <begin position="5"/>
        <end position="72"/>
    </location>
</feature>
<reference evidence="11 12" key="2">
    <citation type="submission" date="2018-11" db="EMBL/GenBank/DDBJ databases">
        <authorList>
            <consortium name="Pathogen Informatics"/>
        </authorList>
    </citation>
    <scope>NUCLEOTIDE SEQUENCE [LARGE SCALE GENOMIC DNA]</scope>
</reference>
<dbReference type="GO" id="GO:0005829">
    <property type="term" value="C:cytosol"/>
    <property type="evidence" value="ECO:0007669"/>
    <property type="project" value="UniProtKB-ARBA"/>
</dbReference>
<evidence type="ECO:0000313" key="12">
    <source>
        <dbReference type="Proteomes" id="UP000276776"/>
    </source>
</evidence>
<evidence type="ECO:0000256" key="3">
    <source>
        <dbReference type="ARBA" id="ARBA00020414"/>
    </source>
</evidence>
<evidence type="ECO:0000256" key="8">
    <source>
        <dbReference type="ARBA" id="ARBA00045462"/>
    </source>
</evidence>
<keyword evidence="7 9" id="KW-0687">Ribonucleoprotein</keyword>
<evidence type="ECO:0000256" key="9">
    <source>
        <dbReference type="PIRNR" id="PIRNR017029"/>
    </source>
</evidence>
<dbReference type="PANTHER" id="PTHR12834">
    <property type="entry name" value="SIGNAL RECOGNITION PARTICLE 9 KDA PROTEIN"/>
    <property type="match status" value="1"/>
</dbReference>
<dbReference type="AlphaFoldDB" id="A0A0N5CYN0"/>
<proteinExistence type="inferred from homology"/>
<comment type="similarity">
    <text evidence="2 9">Belongs to the SRP9 family.</text>
</comment>
<evidence type="ECO:0000256" key="4">
    <source>
        <dbReference type="ARBA" id="ARBA00022490"/>
    </source>
</evidence>
<dbReference type="Pfam" id="PF05486">
    <property type="entry name" value="SRP9-21"/>
    <property type="match status" value="1"/>
</dbReference>
<dbReference type="FunFam" id="3.30.720.10:FF:000001">
    <property type="entry name" value="Signal recognition particle 9 kDa protein"/>
    <property type="match status" value="1"/>
</dbReference>
<dbReference type="PANTHER" id="PTHR12834:SF12">
    <property type="entry name" value="SIGNAL RECOGNITION PARTICLE 9 KDA PROTEIN"/>
    <property type="match status" value="1"/>
</dbReference>
<dbReference type="GO" id="GO:0045900">
    <property type="term" value="P:negative regulation of translational elongation"/>
    <property type="evidence" value="ECO:0007669"/>
    <property type="project" value="InterPro"/>
</dbReference>
<protein>
    <recommendedName>
        <fullName evidence="3 9">Signal recognition particle 9 kDa protein</fullName>
        <shortName evidence="9">SRP9</shortName>
    </recommendedName>
</protein>
<evidence type="ECO:0000256" key="6">
    <source>
        <dbReference type="ARBA" id="ARBA00023135"/>
    </source>
</evidence>
<dbReference type="SUPFAM" id="SSF54762">
    <property type="entry name" value="Signal recognition particle alu RNA binding heterodimer, SRP9/14"/>
    <property type="match status" value="1"/>
</dbReference>
<dbReference type="InterPro" id="IPR008832">
    <property type="entry name" value="SRP9"/>
</dbReference>
<organism evidence="13">
    <name type="scientific">Thelazia callipaeda</name>
    <name type="common">Oriental eyeworm</name>
    <name type="synonym">Parasitic nematode</name>
    <dbReference type="NCBI Taxonomy" id="103827"/>
    <lineage>
        <taxon>Eukaryota</taxon>
        <taxon>Metazoa</taxon>
        <taxon>Ecdysozoa</taxon>
        <taxon>Nematoda</taxon>
        <taxon>Chromadorea</taxon>
        <taxon>Rhabditida</taxon>
        <taxon>Spirurina</taxon>
        <taxon>Spiruromorpha</taxon>
        <taxon>Thelazioidea</taxon>
        <taxon>Thelaziidae</taxon>
        <taxon>Thelazia</taxon>
    </lineage>
</organism>
<dbReference type="GO" id="GO:0005786">
    <property type="term" value="C:signal recognition particle, endoplasmic reticulum targeting"/>
    <property type="evidence" value="ECO:0007669"/>
    <property type="project" value="UniProtKB-KW"/>
</dbReference>
<accession>A0A0N5CYN0</accession>
<gene>
    <name evidence="11" type="ORF">TCLT_LOCUS5549</name>
</gene>
<comment type="subcellular location">
    <subcellularLocation>
        <location evidence="1 9">Cytoplasm</location>
    </subcellularLocation>
</comment>